<dbReference type="AlphaFoldDB" id="A0A849BRC0"/>
<keyword evidence="5 14" id="KW-0274">FAD</keyword>
<evidence type="ECO:0000256" key="12">
    <source>
        <dbReference type="ARBA" id="ARBA00077506"/>
    </source>
</evidence>
<dbReference type="GO" id="GO:0003955">
    <property type="term" value="F:NAD(P)H dehydrogenase (quinone) activity"/>
    <property type="evidence" value="ECO:0007669"/>
    <property type="project" value="UniProtKB-EC"/>
</dbReference>
<evidence type="ECO:0000256" key="11">
    <source>
        <dbReference type="ARBA" id="ARBA00076614"/>
    </source>
</evidence>
<feature type="binding site" evidence="14">
    <location>
        <position position="99"/>
    </location>
    <ligand>
        <name>FAD</name>
        <dbReference type="ChEBI" id="CHEBI:57692"/>
    </ligand>
</feature>
<dbReference type="PANTHER" id="PTHR43014">
    <property type="entry name" value="MERCURIC REDUCTASE"/>
    <property type="match status" value="1"/>
</dbReference>
<dbReference type="PIRSF" id="PIRSF000350">
    <property type="entry name" value="Mercury_reductase_MerA"/>
    <property type="match status" value="1"/>
</dbReference>
<accession>A0A849BRC0</accession>
<gene>
    <name evidence="18" type="ORF">HLB09_09760</name>
</gene>
<feature type="region of interest" description="Disordered" evidence="15">
    <location>
        <begin position="1"/>
        <end position="45"/>
    </location>
</feature>
<dbReference type="PANTHER" id="PTHR43014:SF1">
    <property type="entry name" value="NAD(P)H DEHYDROGENASE (QUINONE)"/>
    <property type="match status" value="1"/>
</dbReference>
<keyword evidence="6" id="KW-0560">Oxidoreductase</keyword>
<feature type="binding site" evidence="14">
    <location>
        <position position="326"/>
    </location>
    <ligand>
        <name>NAD(+)</name>
        <dbReference type="ChEBI" id="CHEBI:57540"/>
    </ligand>
</feature>
<evidence type="ECO:0000256" key="8">
    <source>
        <dbReference type="ARBA" id="ARBA00047678"/>
    </source>
</evidence>
<keyword evidence="19" id="KW-1185">Reference proteome</keyword>
<feature type="binding site" evidence="14">
    <location>
        <begin position="239"/>
        <end position="246"/>
    </location>
    <ligand>
        <name>NAD(+)</name>
        <dbReference type="ChEBI" id="CHEBI:57540"/>
    </ligand>
</feature>
<comment type="catalytic activity">
    <reaction evidence="8">
        <text>a quinone + NADH + H(+) = a quinol + NAD(+)</text>
        <dbReference type="Rhea" id="RHEA:46160"/>
        <dbReference type="ChEBI" id="CHEBI:15378"/>
        <dbReference type="ChEBI" id="CHEBI:24646"/>
        <dbReference type="ChEBI" id="CHEBI:57540"/>
        <dbReference type="ChEBI" id="CHEBI:57945"/>
        <dbReference type="ChEBI" id="CHEBI:132124"/>
        <dbReference type="EC" id="1.6.5.2"/>
    </reaction>
</comment>
<dbReference type="InterPro" id="IPR023753">
    <property type="entry name" value="FAD/NAD-binding_dom"/>
</dbReference>
<evidence type="ECO:0000256" key="7">
    <source>
        <dbReference type="ARBA" id="ARBA00023027"/>
    </source>
</evidence>
<evidence type="ECO:0000313" key="19">
    <source>
        <dbReference type="Proteomes" id="UP000555552"/>
    </source>
</evidence>
<dbReference type="Gene3D" id="3.50.50.60">
    <property type="entry name" value="FAD/NAD(P)-binding domain"/>
    <property type="match status" value="2"/>
</dbReference>
<name>A0A849BRC0_9ACTN</name>
<dbReference type="SUPFAM" id="SSF55424">
    <property type="entry name" value="FAD/NAD-linked reductases, dimerisation (C-terminal) domain"/>
    <property type="match status" value="1"/>
</dbReference>
<evidence type="ECO:0000256" key="5">
    <source>
        <dbReference type="ARBA" id="ARBA00022827"/>
    </source>
</evidence>
<dbReference type="EC" id="1.6.5.2" evidence="3"/>
<evidence type="ECO:0000256" key="3">
    <source>
        <dbReference type="ARBA" id="ARBA00012648"/>
    </source>
</evidence>
<evidence type="ECO:0000256" key="13">
    <source>
        <dbReference type="ARBA" id="ARBA00079404"/>
    </source>
</evidence>
<feature type="binding site" evidence="14">
    <location>
        <position position="367"/>
    </location>
    <ligand>
        <name>FAD</name>
        <dbReference type="ChEBI" id="CHEBI:57692"/>
    </ligand>
</feature>
<dbReference type="Proteomes" id="UP000555552">
    <property type="component" value="Unassembled WGS sequence"/>
</dbReference>
<evidence type="ECO:0000256" key="6">
    <source>
        <dbReference type="ARBA" id="ARBA00023002"/>
    </source>
</evidence>
<evidence type="ECO:0000259" key="17">
    <source>
        <dbReference type="Pfam" id="PF07992"/>
    </source>
</evidence>
<evidence type="ECO:0000256" key="14">
    <source>
        <dbReference type="PIRSR" id="PIRSR000350-3"/>
    </source>
</evidence>
<keyword evidence="4" id="KW-0285">Flavoprotein</keyword>
<dbReference type="NCBIfam" id="NF005883">
    <property type="entry name" value="PRK07845.1"/>
    <property type="match status" value="1"/>
</dbReference>
<evidence type="ECO:0000256" key="9">
    <source>
        <dbReference type="ARBA" id="ARBA00048983"/>
    </source>
</evidence>
<comment type="caution">
    <text evidence="18">The sequence shown here is derived from an EMBL/GenBank/DDBJ whole genome shotgun (WGS) entry which is preliminary data.</text>
</comment>
<keyword evidence="7 14" id="KW-0520">NAD</keyword>
<evidence type="ECO:0000256" key="2">
    <source>
        <dbReference type="ARBA" id="ARBA00011881"/>
    </source>
</evidence>
<proteinExistence type="inferred from homology"/>
<feature type="binding site" evidence="14">
    <location>
        <begin position="202"/>
        <end position="204"/>
    </location>
    <ligand>
        <name>FAD</name>
        <dbReference type="ChEBI" id="CHEBI:57692"/>
    </ligand>
</feature>
<comment type="catalytic activity">
    <reaction evidence="9">
        <text>a quinone + NADPH + H(+) = a quinol + NADP(+)</text>
        <dbReference type="Rhea" id="RHEA:46164"/>
        <dbReference type="ChEBI" id="CHEBI:15378"/>
        <dbReference type="ChEBI" id="CHEBI:24646"/>
        <dbReference type="ChEBI" id="CHEBI:57783"/>
        <dbReference type="ChEBI" id="CHEBI:58349"/>
        <dbReference type="ChEBI" id="CHEBI:132124"/>
        <dbReference type="EC" id="1.6.5.2"/>
    </reaction>
</comment>
<dbReference type="Pfam" id="PF02852">
    <property type="entry name" value="Pyr_redox_dim"/>
    <property type="match status" value="1"/>
</dbReference>
<evidence type="ECO:0000256" key="15">
    <source>
        <dbReference type="SAM" id="MobiDB-lite"/>
    </source>
</evidence>
<sequence>MGAPAERSPEGSEADGATAPPRGAARADDEDADRRAAEPPLPVRSAVTDVASTRVVVLGGGPGGYEAALVAAQLGASVTVVERDGLGGSTVLTDVVPSKTLIATAEVMATVTESVELGLRFPGAGRGETDAESAVTVDLDRVNTRVRGLAKAQSEDIRERLEREGVDVLVGRGTVLAPDRVRVELADGGTRDLRADVLLLATGSHPRELPDSMPDGERILTWKQLYDLTELPERLVVVGSGVTGAEFANAYEALGSDVVLVSSRDRVLPGEDADAAQVIDDVFRRRGMTVMARSRAQSVVRDGDGVLVTLADGREVRGSHCLMAVGSIPNTAGLGLEEAGIRTSESGHVVVDRVSRTSIRGVYAAGDCTGVLPLASVAAMQGRIAMWHALGDAVSPLKLRTVAANVFTAPEIATVGWTQAQIESGEAQGQVVKLPLAGNARAKMQGIHDGFVKLFCRTGSGTVIGGVVVSPRASELVFPLTLAVEHRLTVDQVAHAFSVYPSLSGSLAEAARRLHTAPEVD</sequence>
<evidence type="ECO:0000259" key="16">
    <source>
        <dbReference type="Pfam" id="PF02852"/>
    </source>
</evidence>
<dbReference type="Pfam" id="PF07992">
    <property type="entry name" value="Pyr_redox_2"/>
    <property type="match status" value="1"/>
</dbReference>
<dbReference type="InterPro" id="IPR001100">
    <property type="entry name" value="Pyr_nuc-diS_OxRdtase"/>
</dbReference>
<evidence type="ECO:0000256" key="4">
    <source>
        <dbReference type="ARBA" id="ARBA00022630"/>
    </source>
</evidence>
<keyword evidence="14" id="KW-0547">Nucleotide-binding</keyword>
<organism evidence="18 19">
    <name type="scientific">Pseudokineococcus marinus</name>
    <dbReference type="NCBI Taxonomy" id="351215"/>
    <lineage>
        <taxon>Bacteria</taxon>
        <taxon>Bacillati</taxon>
        <taxon>Actinomycetota</taxon>
        <taxon>Actinomycetes</taxon>
        <taxon>Kineosporiales</taxon>
        <taxon>Kineosporiaceae</taxon>
        <taxon>Pseudokineococcus</taxon>
    </lineage>
</organism>
<dbReference type="FunFam" id="3.50.50.60:FF:000054">
    <property type="entry name" value="Flavoprotein disulfide reductase"/>
    <property type="match status" value="1"/>
</dbReference>
<dbReference type="PRINTS" id="PR00411">
    <property type="entry name" value="PNDRDTASEI"/>
</dbReference>
<dbReference type="SUPFAM" id="SSF51905">
    <property type="entry name" value="FAD/NAD(P)-binding domain"/>
    <property type="match status" value="1"/>
</dbReference>
<dbReference type="InterPro" id="IPR016156">
    <property type="entry name" value="FAD/NAD-linked_Rdtase_dimer_sf"/>
</dbReference>
<protein>
    <recommendedName>
        <fullName evidence="10">NAD(P)H dehydrogenase (quinone)</fullName>
        <ecNumber evidence="3">1.6.5.2</ecNumber>
    </recommendedName>
    <alternativeName>
        <fullName evidence="13">NAD(P)H quinone reductase</fullName>
    </alternativeName>
    <alternativeName>
        <fullName evidence="11">NAD(P)H: menadione oxidoreductase</fullName>
    </alternativeName>
    <alternativeName>
        <fullName evidence="12">NADH-menadione reductase</fullName>
    </alternativeName>
</protein>
<dbReference type="InterPro" id="IPR004099">
    <property type="entry name" value="Pyr_nucl-diS_OxRdtase_dimer"/>
</dbReference>
<evidence type="ECO:0000313" key="18">
    <source>
        <dbReference type="EMBL" id="NNH23372.1"/>
    </source>
</evidence>
<dbReference type="PRINTS" id="PR00368">
    <property type="entry name" value="FADPNR"/>
</dbReference>
<feature type="domain" description="FAD/NAD(P)-binding" evidence="17">
    <location>
        <begin position="54"/>
        <end position="382"/>
    </location>
</feature>
<comment type="cofactor">
    <cofactor evidence="14">
        <name>FAD</name>
        <dbReference type="ChEBI" id="CHEBI:57692"/>
    </cofactor>
    <text evidence="14">Binds 1 FAD per subunit.</text>
</comment>
<reference evidence="18 19" key="1">
    <citation type="submission" date="2020-05" db="EMBL/GenBank/DDBJ databases">
        <title>MicrobeNet Type strains.</title>
        <authorList>
            <person name="Nicholson A.C."/>
        </authorList>
    </citation>
    <scope>NUCLEOTIDE SEQUENCE [LARGE SCALE GENOMIC DNA]</scope>
    <source>
        <strain evidence="18 19">JCM 14547</strain>
    </source>
</reference>
<comment type="subunit">
    <text evidence="2">Homotetramer.</text>
</comment>
<evidence type="ECO:0000256" key="10">
    <source>
        <dbReference type="ARBA" id="ARBA00072193"/>
    </source>
</evidence>
<comment type="similarity">
    <text evidence="1">Belongs to the class-I pyridine nucleotide-disulfide oxidoreductase family.</text>
</comment>
<dbReference type="Gene3D" id="3.30.390.30">
    <property type="match status" value="1"/>
</dbReference>
<evidence type="ECO:0000256" key="1">
    <source>
        <dbReference type="ARBA" id="ARBA00007532"/>
    </source>
</evidence>
<dbReference type="GO" id="GO:0050660">
    <property type="term" value="F:flavin adenine dinucleotide binding"/>
    <property type="evidence" value="ECO:0007669"/>
    <property type="project" value="TreeGrafter"/>
</dbReference>
<feature type="domain" description="Pyridine nucleotide-disulphide oxidoreductase dimerisation" evidence="16">
    <location>
        <begin position="403"/>
        <end position="510"/>
    </location>
</feature>
<dbReference type="InterPro" id="IPR036188">
    <property type="entry name" value="FAD/NAD-bd_sf"/>
</dbReference>
<dbReference type="EMBL" id="JABEMA010000131">
    <property type="protein sequence ID" value="NNH23372.1"/>
    <property type="molecule type" value="Genomic_DNA"/>
</dbReference>
<feature type="binding site" evidence="14">
    <location>
        <position position="173"/>
    </location>
    <ligand>
        <name>FAD</name>
        <dbReference type="ChEBI" id="CHEBI:57692"/>
    </ligand>
</feature>
<feature type="compositionally biased region" description="Low complexity" evidence="15">
    <location>
        <begin position="14"/>
        <end position="24"/>
    </location>
</feature>